<evidence type="ECO:0000313" key="2">
    <source>
        <dbReference type="Proteomes" id="UP001164539"/>
    </source>
</evidence>
<keyword evidence="2" id="KW-1185">Reference proteome</keyword>
<dbReference type="Proteomes" id="UP001164539">
    <property type="component" value="Chromosome 14"/>
</dbReference>
<accession>A0ACC1WQX6</accession>
<gene>
    <name evidence="1" type="ORF">OWV82_024671</name>
</gene>
<organism evidence="1 2">
    <name type="scientific">Melia azedarach</name>
    <name type="common">Chinaberry tree</name>
    <dbReference type="NCBI Taxonomy" id="155640"/>
    <lineage>
        <taxon>Eukaryota</taxon>
        <taxon>Viridiplantae</taxon>
        <taxon>Streptophyta</taxon>
        <taxon>Embryophyta</taxon>
        <taxon>Tracheophyta</taxon>
        <taxon>Spermatophyta</taxon>
        <taxon>Magnoliopsida</taxon>
        <taxon>eudicotyledons</taxon>
        <taxon>Gunneridae</taxon>
        <taxon>Pentapetalae</taxon>
        <taxon>rosids</taxon>
        <taxon>malvids</taxon>
        <taxon>Sapindales</taxon>
        <taxon>Meliaceae</taxon>
        <taxon>Melia</taxon>
    </lineage>
</organism>
<name>A0ACC1WQX6_MELAZ</name>
<evidence type="ECO:0000313" key="1">
    <source>
        <dbReference type="EMBL" id="KAJ4701422.1"/>
    </source>
</evidence>
<reference evidence="1 2" key="1">
    <citation type="journal article" date="2023" name="Science">
        <title>Complex scaffold remodeling in plant triterpene biosynthesis.</title>
        <authorList>
            <person name="De La Pena R."/>
            <person name="Hodgson H."/>
            <person name="Liu J.C."/>
            <person name="Stephenson M.J."/>
            <person name="Martin A.C."/>
            <person name="Owen C."/>
            <person name="Harkess A."/>
            <person name="Leebens-Mack J."/>
            <person name="Jimenez L.E."/>
            <person name="Osbourn A."/>
            <person name="Sattely E.S."/>
        </authorList>
    </citation>
    <scope>NUCLEOTIDE SEQUENCE [LARGE SCALE GENOMIC DNA]</scope>
    <source>
        <strain evidence="2">cv. JPN11</strain>
        <tissue evidence="1">Leaf</tissue>
    </source>
</reference>
<dbReference type="EMBL" id="CM051407">
    <property type="protein sequence ID" value="KAJ4701422.1"/>
    <property type="molecule type" value="Genomic_DNA"/>
</dbReference>
<protein>
    <submittedName>
        <fullName evidence="1">WD and tetratricopeptide repeats protein 1-like</fullName>
    </submittedName>
</protein>
<comment type="caution">
    <text evidence="1">The sequence shown here is derived from an EMBL/GenBank/DDBJ whole genome shotgun (WGS) entry which is preliminary data.</text>
</comment>
<sequence length="762" mass="84729">MDSFAFHDGNIYNLLDSRHTDTRYDFNPSVQMHSSFVRRLSQERELEGHQGCVNAISWNSRGSLLISGSDDTRINIWSYFSRKLLHSIDTGHSANIFCTKFVPETSDELVVSGAGDAEVRLFNLARISGRGQDDSAITPSALYQCHTRRVKKLAVEVGNPHVVWSASEDGTLRQHDFREGSSCPPAGASHQECRNVLLDLRCGAKRLLADPPKQTLALKSCDISSNRPHLLLVGGSDAFARLYDRRMLPPLTSCRKRMSAPPCVNYFCPMHLSEHGRPSLHLTHVTFSPNGEEVLLSYSGEHVYLMDVNHAGGRGMRYTMGDASKIMSFTPTLNGLELHPLVSDVLQENLPIRSNAAARLEKCRRLVEIARNSMEEGTNPFYGIEACSEVLEGHGRDIGPMLRHECLCTRAALLLKRKWKNDAHMAIRDCYNARRIDNASFRAHYYMSEALEQLCKYKEALDFAIAAQCLEPSNSIVAEKVENIKKNIAAAEAEKNNKANDGAARSEPRAGRVLSLSDILYRSEANSDASQDGPRSEREDSDYDEEVEVDFETSISGDEGRDVEANVLHGSLNLRIHRRGDLTRETGSANGSCGSPSSSSQNDKIPYQPEAVVDMKRRYVGHCNVGTDIKQASFLGQRGEYIASGSDDGRWFIWEKQTGRLIKMLVGDEAVVNCVQSHPFDCVVATSGIDSTIKIWTPSASVPTIVAGVAGPETADVLEAMESNQRKLYRNREPILPYELLERFRMHEFSEGSLHPFECAQS</sequence>
<proteinExistence type="predicted"/>